<evidence type="ECO:0008006" key="14">
    <source>
        <dbReference type="Google" id="ProtNLM"/>
    </source>
</evidence>
<evidence type="ECO:0000256" key="5">
    <source>
        <dbReference type="ARBA" id="ARBA00022741"/>
    </source>
</evidence>
<dbReference type="GO" id="GO:0006006">
    <property type="term" value="P:glucose metabolic process"/>
    <property type="evidence" value="ECO:0007669"/>
    <property type="project" value="TreeGrafter"/>
</dbReference>
<dbReference type="PRINTS" id="PR00475">
    <property type="entry name" value="HEXOKINASE"/>
</dbReference>
<evidence type="ECO:0000256" key="6">
    <source>
        <dbReference type="ARBA" id="ARBA00022777"/>
    </source>
</evidence>
<gene>
    <name evidence="12" type="ORF">DTO96_102043</name>
</gene>
<comment type="pathway">
    <text evidence="2">Carbohydrate metabolism.</text>
</comment>
<dbReference type="GO" id="GO:0008865">
    <property type="term" value="F:fructokinase activity"/>
    <property type="evidence" value="ECO:0007669"/>
    <property type="project" value="TreeGrafter"/>
</dbReference>
<feature type="domain" description="Hexokinase N-terminal" evidence="10">
    <location>
        <begin position="3"/>
        <end position="193"/>
    </location>
</feature>
<comment type="similarity">
    <text evidence="3">Belongs to the hexokinase family.</text>
</comment>
<dbReference type="RefSeq" id="WP_192878983.1">
    <property type="nucleotide sequence ID" value="NZ_CP031124.1"/>
</dbReference>
<keyword evidence="4" id="KW-0808">Transferase</keyword>
<evidence type="ECO:0000256" key="4">
    <source>
        <dbReference type="ARBA" id="ARBA00022679"/>
    </source>
</evidence>
<proteinExistence type="inferred from homology"/>
<evidence type="ECO:0000256" key="2">
    <source>
        <dbReference type="ARBA" id="ARBA00005007"/>
    </source>
</evidence>
<dbReference type="Pfam" id="PF03727">
    <property type="entry name" value="Hexokinase_2"/>
    <property type="match status" value="1"/>
</dbReference>
<keyword evidence="13" id="KW-1185">Reference proteome</keyword>
<dbReference type="Pfam" id="PF00349">
    <property type="entry name" value="Hexokinase_1"/>
    <property type="match status" value="1"/>
</dbReference>
<keyword evidence="6" id="KW-0418">Kinase</keyword>
<keyword evidence="7" id="KW-0067">ATP-binding</keyword>
<dbReference type="Gene3D" id="3.40.367.20">
    <property type="match status" value="2"/>
</dbReference>
<evidence type="ECO:0000313" key="12">
    <source>
        <dbReference type="EMBL" id="AXF86297.1"/>
    </source>
</evidence>
<comment type="catalytic activity">
    <reaction evidence="9">
        <text>D-fructose + ATP = D-fructose 6-phosphate + ADP + H(+)</text>
        <dbReference type="Rhea" id="RHEA:16125"/>
        <dbReference type="ChEBI" id="CHEBI:15378"/>
        <dbReference type="ChEBI" id="CHEBI:30616"/>
        <dbReference type="ChEBI" id="CHEBI:37721"/>
        <dbReference type="ChEBI" id="CHEBI:61527"/>
        <dbReference type="ChEBI" id="CHEBI:456216"/>
        <dbReference type="EC" id="2.7.1.1"/>
    </reaction>
    <physiologicalReaction direction="left-to-right" evidence="9">
        <dbReference type="Rhea" id="RHEA:16126"/>
    </physiologicalReaction>
</comment>
<accession>A0A345DD59</accession>
<sequence length="418" mass="44789">MELNDAITALTLSAEQLQHIRDALADKISEGLAKEGQQIKALPAFLRRPNGQASGDAVVLDAGGTNVRAAHISMQGKEVAFITEPQADRTLMHDAQTPGQVSPHAFFERQAALIQKICPAPEFNLGYCFSYPSTNTPDGDAALVNWTKGINVADMIGVPLRAQLTDALKAQGQIAHHTPILNDTVTTLAAAAWMEPDCDTYIGLIAGTGMNAAGFYRTEQITKLSTDDAKGWQADELMAVNLEIGNFHPPFLSSFDDELDAAGLDDHPGKQRLEKALGGKYTAELYGRIVGREACLALPDAWAFDPEAGSRTHAGHVTQLRRYHGIMADVATALIDRSADLTAAALAGVLKSQDLKAGQQHTVGILAEGTLFWQTEGYRERVESTLNALTPNHVTVRILQNTSDVDANFIGAACAALI</sequence>
<evidence type="ECO:0000256" key="9">
    <source>
        <dbReference type="ARBA" id="ARBA00047905"/>
    </source>
</evidence>
<dbReference type="GO" id="GO:0006096">
    <property type="term" value="P:glycolytic process"/>
    <property type="evidence" value="ECO:0007669"/>
    <property type="project" value="UniProtKB-UniPathway"/>
</dbReference>
<dbReference type="PANTHER" id="PTHR19443:SF16">
    <property type="entry name" value="HEXOKINASE TYPE 1-RELATED"/>
    <property type="match status" value="1"/>
</dbReference>
<evidence type="ECO:0000313" key="13">
    <source>
        <dbReference type="Proteomes" id="UP000252182"/>
    </source>
</evidence>
<dbReference type="GO" id="GO:0005536">
    <property type="term" value="F:D-glucose binding"/>
    <property type="evidence" value="ECO:0007669"/>
    <property type="project" value="InterPro"/>
</dbReference>
<dbReference type="InterPro" id="IPR022672">
    <property type="entry name" value="Hexokinase_N"/>
</dbReference>
<dbReference type="CDD" id="cd24000">
    <property type="entry name" value="ASKHA_NBD_HK"/>
    <property type="match status" value="1"/>
</dbReference>
<organism evidence="12 13">
    <name type="scientific">Ephemeroptericola cinctiostellae</name>
    <dbReference type="NCBI Taxonomy" id="2268024"/>
    <lineage>
        <taxon>Bacteria</taxon>
        <taxon>Pseudomonadati</taxon>
        <taxon>Pseudomonadota</taxon>
        <taxon>Betaproteobacteria</taxon>
        <taxon>Burkholderiales</taxon>
        <taxon>Burkholderiaceae</taxon>
        <taxon>Ephemeroptericola</taxon>
    </lineage>
</organism>
<evidence type="ECO:0000256" key="7">
    <source>
        <dbReference type="ARBA" id="ARBA00022840"/>
    </source>
</evidence>
<evidence type="ECO:0000259" key="11">
    <source>
        <dbReference type="Pfam" id="PF03727"/>
    </source>
</evidence>
<dbReference type="InterPro" id="IPR022673">
    <property type="entry name" value="Hexokinase_C"/>
</dbReference>
<dbReference type="SUPFAM" id="SSF53067">
    <property type="entry name" value="Actin-like ATPase domain"/>
    <property type="match status" value="2"/>
</dbReference>
<feature type="domain" description="Hexokinase C-terminal" evidence="11">
    <location>
        <begin position="202"/>
        <end position="417"/>
    </location>
</feature>
<evidence type="ECO:0000256" key="3">
    <source>
        <dbReference type="ARBA" id="ARBA00009225"/>
    </source>
</evidence>
<dbReference type="PANTHER" id="PTHR19443">
    <property type="entry name" value="HEXOKINASE"/>
    <property type="match status" value="1"/>
</dbReference>
<dbReference type="Proteomes" id="UP000252182">
    <property type="component" value="Chromosome"/>
</dbReference>
<protein>
    <recommendedName>
        <fullName evidence="14">Hexokinase</fullName>
    </recommendedName>
</protein>
<dbReference type="GO" id="GO:0005829">
    <property type="term" value="C:cytosol"/>
    <property type="evidence" value="ECO:0007669"/>
    <property type="project" value="TreeGrafter"/>
</dbReference>
<reference evidence="13" key="1">
    <citation type="submission" date="2018-07" db="EMBL/GenBank/DDBJ databases">
        <authorList>
            <person name="Kim H."/>
        </authorList>
    </citation>
    <scope>NUCLEOTIDE SEQUENCE [LARGE SCALE GENOMIC DNA]</scope>
    <source>
        <strain evidence="13">F02</strain>
    </source>
</reference>
<dbReference type="AlphaFoldDB" id="A0A345DD59"/>
<dbReference type="KEGG" id="hyf:DTO96_102043"/>
<keyword evidence="8" id="KW-0324">Glycolysis</keyword>
<evidence type="ECO:0000259" key="10">
    <source>
        <dbReference type="Pfam" id="PF00349"/>
    </source>
</evidence>
<evidence type="ECO:0000256" key="8">
    <source>
        <dbReference type="ARBA" id="ARBA00023152"/>
    </source>
</evidence>
<dbReference type="InterPro" id="IPR001312">
    <property type="entry name" value="Hexokinase"/>
</dbReference>
<dbReference type="Gene3D" id="3.30.420.40">
    <property type="match status" value="1"/>
</dbReference>
<dbReference type="GO" id="GO:0005524">
    <property type="term" value="F:ATP binding"/>
    <property type="evidence" value="ECO:0007669"/>
    <property type="project" value="UniProtKB-KW"/>
</dbReference>
<name>A0A345DD59_9BURK</name>
<dbReference type="GO" id="GO:0004340">
    <property type="term" value="F:glucokinase activity"/>
    <property type="evidence" value="ECO:0007669"/>
    <property type="project" value="TreeGrafter"/>
</dbReference>
<dbReference type="InterPro" id="IPR043129">
    <property type="entry name" value="ATPase_NBD"/>
</dbReference>
<dbReference type="UniPathway" id="UPA00109">
    <property type="reaction ID" value="UER00180"/>
</dbReference>
<dbReference type="PROSITE" id="PS51748">
    <property type="entry name" value="HEXOKINASE_2"/>
    <property type="match status" value="1"/>
</dbReference>
<evidence type="ECO:0000256" key="1">
    <source>
        <dbReference type="ARBA" id="ARBA00004921"/>
    </source>
</evidence>
<dbReference type="EMBL" id="CP031124">
    <property type="protein sequence ID" value="AXF86297.1"/>
    <property type="molecule type" value="Genomic_DNA"/>
</dbReference>
<keyword evidence="5" id="KW-0547">Nucleotide-binding</keyword>
<comment type="pathway">
    <text evidence="1">Carbohydrate degradation.</text>
</comment>
<dbReference type="GO" id="GO:0001678">
    <property type="term" value="P:intracellular glucose homeostasis"/>
    <property type="evidence" value="ECO:0007669"/>
    <property type="project" value="InterPro"/>
</dbReference>